<feature type="compositionally biased region" description="Polar residues" evidence="1">
    <location>
        <begin position="222"/>
        <end position="232"/>
    </location>
</feature>
<organism evidence="3 4">
    <name type="scientific">Bombardia bombarda</name>
    <dbReference type="NCBI Taxonomy" id="252184"/>
    <lineage>
        <taxon>Eukaryota</taxon>
        <taxon>Fungi</taxon>
        <taxon>Dikarya</taxon>
        <taxon>Ascomycota</taxon>
        <taxon>Pezizomycotina</taxon>
        <taxon>Sordariomycetes</taxon>
        <taxon>Sordariomycetidae</taxon>
        <taxon>Sordariales</taxon>
        <taxon>Lasiosphaeriaceae</taxon>
        <taxon>Bombardia</taxon>
    </lineage>
</organism>
<gene>
    <name evidence="3" type="ORF">B0T17DRAFT_90270</name>
</gene>
<feature type="region of interest" description="Disordered" evidence="1">
    <location>
        <begin position="383"/>
        <end position="406"/>
    </location>
</feature>
<feature type="region of interest" description="Disordered" evidence="1">
    <location>
        <begin position="160"/>
        <end position="284"/>
    </location>
</feature>
<feature type="region of interest" description="Disordered" evidence="1">
    <location>
        <begin position="428"/>
        <end position="450"/>
    </location>
</feature>
<feature type="compositionally biased region" description="Low complexity" evidence="1">
    <location>
        <begin position="253"/>
        <end position="278"/>
    </location>
</feature>
<evidence type="ECO:0000256" key="2">
    <source>
        <dbReference type="SAM" id="Phobius"/>
    </source>
</evidence>
<dbReference type="AlphaFoldDB" id="A0AA40CFQ1"/>
<evidence type="ECO:0000256" key="1">
    <source>
        <dbReference type="SAM" id="MobiDB-lite"/>
    </source>
</evidence>
<evidence type="ECO:0000313" key="3">
    <source>
        <dbReference type="EMBL" id="KAK0636802.1"/>
    </source>
</evidence>
<reference evidence="3" key="1">
    <citation type="submission" date="2023-06" db="EMBL/GenBank/DDBJ databases">
        <title>Genome-scale phylogeny and comparative genomics of the fungal order Sordariales.</title>
        <authorList>
            <consortium name="Lawrence Berkeley National Laboratory"/>
            <person name="Hensen N."/>
            <person name="Bonometti L."/>
            <person name="Westerberg I."/>
            <person name="Brannstrom I.O."/>
            <person name="Guillou S."/>
            <person name="Cros-Aarteil S."/>
            <person name="Calhoun S."/>
            <person name="Haridas S."/>
            <person name="Kuo A."/>
            <person name="Mondo S."/>
            <person name="Pangilinan J."/>
            <person name="Riley R."/>
            <person name="LaButti K."/>
            <person name="Andreopoulos B."/>
            <person name="Lipzen A."/>
            <person name="Chen C."/>
            <person name="Yanf M."/>
            <person name="Daum C."/>
            <person name="Ng V."/>
            <person name="Clum A."/>
            <person name="Steindorff A."/>
            <person name="Ohm R."/>
            <person name="Martin F."/>
            <person name="Silar P."/>
            <person name="Natvig D."/>
            <person name="Lalanne C."/>
            <person name="Gautier V."/>
            <person name="Ament-velasquez S.L."/>
            <person name="Kruys A."/>
            <person name="Hutchinson M.I."/>
            <person name="Powell A.J."/>
            <person name="Barry K."/>
            <person name="Miller A.N."/>
            <person name="Grigoriev I.V."/>
            <person name="Debuchy R."/>
            <person name="Gladieux P."/>
            <person name="Thoren M.H."/>
            <person name="Johannesson H."/>
        </authorList>
    </citation>
    <scope>NUCLEOTIDE SEQUENCE</scope>
    <source>
        <strain evidence="3">SMH3391-2</strain>
    </source>
</reference>
<name>A0AA40CFQ1_9PEZI</name>
<evidence type="ECO:0000313" key="4">
    <source>
        <dbReference type="Proteomes" id="UP001174934"/>
    </source>
</evidence>
<keyword evidence="2" id="KW-0812">Transmembrane</keyword>
<dbReference type="Proteomes" id="UP001174934">
    <property type="component" value="Unassembled WGS sequence"/>
</dbReference>
<sequence>MTGSTAIHGGTAPLAALTTIFTPPCPTSWILTTTKLPSQYPPFPTTGPSSCDPPSWDKNIEGKGFQFYSPAICPQGFSVGQNCGLTTTKTSEGFPAVAPGETVVYCVPSGLTCTTDVTDFRGGVWGFSRDEERDGATVTVGPALQIRWVDSDLSRLETHPLTPGQKVMGQTNRTKPTVSSTTSKFQTLRTDTPPPSMTMMPGRRKSLAVASATDSDHPSDEPSLSATATEITDSLGIPQETVTLTEDPGQRVTTSSGTAASGTTASGAEASATSAKGTDAGGGASGEALRNGGMLDRGTSVLLIVLLSVLIGIAFWIVVFVLIRRYRAGRLKGWYAPAMCFGGQRRGLRNRIFGRRVYSSSSENMLAYDANDIAGAELGGREVPSELGPGSLRGTTANPAELEGRGMGDPSLRWSWLSHMSRILKAQRLGRQRASQAGSGGSRGSAGARRTLTIRESFGEKENDPGAVLARPMVRSPARPRSTATAATAATTIRSSTLSSSGTAQLNKPLPIVSTPTDPASGLTPRGVYCGIHSASSRTGRLGRVRMPGVAQARRLLSLKIQTEKRRSAGKGRMGHGACGTHHPECCNFNLISSTSSGSLNP</sequence>
<feature type="transmembrane region" description="Helical" evidence="2">
    <location>
        <begin position="301"/>
        <end position="323"/>
    </location>
</feature>
<comment type="caution">
    <text evidence="3">The sequence shown here is derived from an EMBL/GenBank/DDBJ whole genome shotgun (WGS) entry which is preliminary data.</text>
</comment>
<accession>A0AA40CFQ1</accession>
<protein>
    <submittedName>
        <fullName evidence="3">Uncharacterized protein</fullName>
    </submittedName>
</protein>
<keyword evidence="4" id="KW-1185">Reference proteome</keyword>
<dbReference type="EMBL" id="JAULSR010000001">
    <property type="protein sequence ID" value="KAK0636802.1"/>
    <property type="molecule type" value="Genomic_DNA"/>
</dbReference>
<feature type="compositionally biased region" description="Polar residues" evidence="1">
    <location>
        <begin position="168"/>
        <end position="189"/>
    </location>
</feature>
<proteinExistence type="predicted"/>
<feature type="region of interest" description="Disordered" evidence="1">
    <location>
        <begin position="475"/>
        <end position="510"/>
    </location>
</feature>
<feature type="compositionally biased region" description="Low complexity" evidence="1">
    <location>
        <begin position="475"/>
        <end position="504"/>
    </location>
</feature>
<keyword evidence="2" id="KW-0472">Membrane</keyword>
<keyword evidence="2" id="KW-1133">Transmembrane helix</keyword>